<dbReference type="AlphaFoldDB" id="A0A919XG38"/>
<dbReference type="GO" id="GO:0005975">
    <property type="term" value="P:carbohydrate metabolic process"/>
    <property type="evidence" value="ECO:0007669"/>
    <property type="project" value="InterPro"/>
</dbReference>
<evidence type="ECO:0008006" key="3">
    <source>
        <dbReference type="Google" id="ProtNLM"/>
    </source>
</evidence>
<dbReference type="InterPro" id="IPR017853">
    <property type="entry name" value="GH"/>
</dbReference>
<name>A0A919XG38_9BACL</name>
<organism evidence="1 2">
    <name type="scientific">Paenibacillus albilobatus</name>
    <dbReference type="NCBI Taxonomy" id="2716884"/>
    <lineage>
        <taxon>Bacteria</taxon>
        <taxon>Bacillati</taxon>
        <taxon>Bacillota</taxon>
        <taxon>Bacilli</taxon>
        <taxon>Bacillales</taxon>
        <taxon>Paenibacillaceae</taxon>
        <taxon>Paenibacillus</taxon>
    </lineage>
</organism>
<dbReference type="Proteomes" id="UP000679779">
    <property type="component" value="Unassembled WGS sequence"/>
</dbReference>
<evidence type="ECO:0000313" key="1">
    <source>
        <dbReference type="EMBL" id="GIO31531.1"/>
    </source>
</evidence>
<dbReference type="Gene3D" id="3.20.20.80">
    <property type="entry name" value="Glycosidases"/>
    <property type="match status" value="1"/>
</dbReference>
<dbReference type="EMBL" id="BORQ01000003">
    <property type="protein sequence ID" value="GIO31531.1"/>
    <property type="molecule type" value="Genomic_DNA"/>
</dbReference>
<dbReference type="GO" id="GO:0004553">
    <property type="term" value="F:hydrolase activity, hydrolyzing O-glycosyl compounds"/>
    <property type="evidence" value="ECO:0007669"/>
    <property type="project" value="InterPro"/>
</dbReference>
<keyword evidence="2" id="KW-1185">Reference proteome</keyword>
<evidence type="ECO:0000313" key="2">
    <source>
        <dbReference type="Proteomes" id="UP000679779"/>
    </source>
</evidence>
<comment type="caution">
    <text evidence="1">The sequence shown here is derived from an EMBL/GenBank/DDBJ whole genome shotgun (WGS) entry which is preliminary data.</text>
</comment>
<reference evidence="1" key="1">
    <citation type="submission" date="2021-03" db="EMBL/GenBank/DDBJ databases">
        <title>Antimicrobial resistance genes in bacteria isolated from Japanese honey, and their potential for conferring macrolide and lincosamide resistance in the American foulbrood pathogen Paenibacillus larvae.</title>
        <authorList>
            <person name="Okamoto M."/>
            <person name="Kumagai M."/>
            <person name="Kanamori H."/>
            <person name="Takamatsu D."/>
        </authorList>
    </citation>
    <scope>NUCLEOTIDE SEQUENCE</scope>
    <source>
        <strain evidence="1">J2TS6</strain>
    </source>
</reference>
<accession>A0A919XG38</accession>
<proteinExistence type="predicted"/>
<dbReference type="Pfam" id="PF00232">
    <property type="entry name" value="Glyco_hydro_1"/>
    <property type="match status" value="1"/>
</dbReference>
<dbReference type="SUPFAM" id="SSF51445">
    <property type="entry name" value="(Trans)glycosidases"/>
    <property type="match status" value="1"/>
</dbReference>
<dbReference type="InterPro" id="IPR001360">
    <property type="entry name" value="Glyco_hydro_1"/>
</dbReference>
<gene>
    <name evidence="1" type="ORF">J2TS6_26720</name>
</gene>
<protein>
    <recommendedName>
        <fullName evidence="3">Glycosyl hydrolase family protein</fullName>
    </recommendedName>
</protein>
<sequence length="58" mass="6694">MSIFQFPPDFRWGAATAFYQIEGAYDEDGRRFSIWDMFSHTPGKVKNGDNRVKGATEF</sequence>